<keyword evidence="2 5" id="KW-0132">Cell division</keyword>
<evidence type="ECO:0000256" key="4">
    <source>
        <dbReference type="ARBA" id="ARBA00023306"/>
    </source>
</evidence>
<evidence type="ECO:0000256" key="3">
    <source>
        <dbReference type="ARBA" id="ARBA00023136"/>
    </source>
</evidence>
<comment type="subunit">
    <text evidence="5">Self-interacts. Interacts with FtsZ.</text>
</comment>
<dbReference type="Pfam" id="PF02491">
    <property type="entry name" value="SHS2_FTSA"/>
    <property type="match status" value="1"/>
</dbReference>
<accession>A0A1M4T0E5</accession>
<dbReference type="CDD" id="cd24048">
    <property type="entry name" value="ASKHA_NBD_FtsA"/>
    <property type="match status" value="1"/>
</dbReference>
<dbReference type="STRING" id="1121025.SAMN02745249_00317"/>
<keyword evidence="1 5" id="KW-1003">Cell membrane</keyword>
<evidence type="ECO:0000256" key="6">
    <source>
        <dbReference type="PIRNR" id="PIRNR003101"/>
    </source>
</evidence>
<keyword evidence="4 5" id="KW-0131">Cell cycle</keyword>
<reference evidence="9 10" key="1">
    <citation type="submission" date="2016-11" db="EMBL/GenBank/DDBJ databases">
        <authorList>
            <person name="Jaros S."/>
            <person name="Januszkiewicz K."/>
            <person name="Wedrychowicz H."/>
        </authorList>
    </citation>
    <scope>NUCLEOTIDE SEQUENCE [LARGE SCALE GENOMIC DNA]</scope>
    <source>
        <strain evidence="9 10">DSM 15692</strain>
    </source>
</reference>
<dbReference type="NCBIfam" id="TIGR01174">
    <property type="entry name" value="ftsA"/>
    <property type="match status" value="1"/>
</dbReference>
<dbReference type="GO" id="GO:0043093">
    <property type="term" value="P:FtsZ-dependent cytokinesis"/>
    <property type="evidence" value="ECO:0007669"/>
    <property type="project" value="UniProtKB-UniRule"/>
</dbReference>
<gene>
    <name evidence="5" type="primary">ftsA</name>
    <name evidence="9" type="ORF">SAMN02745249_00317</name>
</gene>
<evidence type="ECO:0000313" key="9">
    <source>
        <dbReference type="EMBL" id="SHE37952.1"/>
    </source>
</evidence>
<comment type="function">
    <text evidence="5 6">Cell division protein that is involved in the assembly of the Z ring. May serve as a membrane anchor for the Z ring.</text>
</comment>
<dbReference type="Gene3D" id="3.30.420.40">
    <property type="match status" value="2"/>
</dbReference>
<evidence type="ECO:0000256" key="1">
    <source>
        <dbReference type="ARBA" id="ARBA00022475"/>
    </source>
</evidence>
<evidence type="ECO:0000256" key="2">
    <source>
        <dbReference type="ARBA" id="ARBA00022618"/>
    </source>
</evidence>
<keyword evidence="3 5" id="KW-0472">Membrane</keyword>
<feature type="domain" description="SHS2" evidence="8">
    <location>
        <begin position="6"/>
        <end position="193"/>
    </location>
</feature>
<comment type="subcellular location">
    <subcellularLocation>
        <location evidence="5">Cell membrane</location>
        <topology evidence="5">Peripheral membrane protein</topology>
        <orientation evidence="5">Cytoplasmic side</orientation>
    </subcellularLocation>
    <text evidence="5">Localizes to the Z ring in an FtsZ-dependent manner. Targeted to the membrane through a conserved C-terminal amphipathic helix.</text>
</comment>
<dbReference type="InterPro" id="IPR050696">
    <property type="entry name" value="FtsA/MreB"/>
</dbReference>
<dbReference type="SUPFAM" id="SSF53067">
    <property type="entry name" value="Actin-like ATPase domain"/>
    <property type="match status" value="2"/>
</dbReference>
<keyword evidence="10" id="KW-1185">Reference proteome</keyword>
<dbReference type="EMBL" id="FQUF01000004">
    <property type="protein sequence ID" value="SHE37952.1"/>
    <property type="molecule type" value="Genomic_DNA"/>
</dbReference>
<protein>
    <recommendedName>
        <fullName evidence="5 6">Cell division protein FtsA</fullName>
    </recommendedName>
</protein>
<dbReference type="InterPro" id="IPR003494">
    <property type="entry name" value="SHS2_FtsA"/>
</dbReference>
<feature type="compositionally biased region" description="Basic and acidic residues" evidence="7">
    <location>
        <begin position="422"/>
        <end position="431"/>
    </location>
</feature>
<dbReference type="Gene3D" id="3.30.1490.110">
    <property type="match status" value="1"/>
</dbReference>
<dbReference type="OrthoDB" id="9768127at2"/>
<dbReference type="InterPro" id="IPR020823">
    <property type="entry name" value="Cell_div_FtsA"/>
</dbReference>
<dbReference type="PANTHER" id="PTHR32432:SF4">
    <property type="entry name" value="CELL DIVISION PROTEIN FTSA"/>
    <property type="match status" value="1"/>
</dbReference>
<dbReference type="GO" id="GO:0009898">
    <property type="term" value="C:cytoplasmic side of plasma membrane"/>
    <property type="evidence" value="ECO:0007669"/>
    <property type="project" value="UniProtKB-UniRule"/>
</dbReference>
<name>A0A1M4T0E5_9LACT</name>
<dbReference type="AlphaFoldDB" id="A0A1M4T0E5"/>
<dbReference type="RefSeq" id="WP_084136646.1">
    <property type="nucleotide sequence ID" value="NZ_FQUF01000004.1"/>
</dbReference>
<evidence type="ECO:0000259" key="8">
    <source>
        <dbReference type="SMART" id="SM00842"/>
    </source>
</evidence>
<dbReference type="PANTHER" id="PTHR32432">
    <property type="entry name" value="CELL DIVISION PROTEIN FTSA-RELATED"/>
    <property type="match status" value="1"/>
</dbReference>
<dbReference type="Pfam" id="PF14450">
    <property type="entry name" value="FtsA"/>
    <property type="match status" value="1"/>
</dbReference>
<comment type="similarity">
    <text evidence="5 6">Belongs to the FtsA/MreB family.</text>
</comment>
<dbReference type="GO" id="GO:0032153">
    <property type="term" value="C:cell division site"/>
    <property type="evidence" value="ECO:0007669"/>
    <property type="project" value="UniProtKB-UniRule"/>
</dbReference>
<evidence type="ECO:0000256" key="7">
    <source>
        <dbReference type="SAM" id="MobiDB-lite"/>
    </source>
</evidence>
<dbReference type="InterPro" id="IPR043129">
    <property type="entry name" value="ATPase_NBD"/>
</dbReference>
<proteinExistence type="inferred from homology"/>
<evidence type="ECO:0000256" key="5">
    <source>
        <dbReference type="HAMAP-Rule" id="MF_02033"/>
    </source>
</evidence>
<feature type="region of interest" description="Disordered" evidence="7">
    <location>
        <begin position="398"/>
        <end position="431"/>
    </location>
</feature>
<evidence type="ECO:0000313" key="10">
    <source>
        <dbReference type="Proteomes" id="UP000184128"/>
    </source>
</evidence>
<organism evidence="9 10">
    <name type="scientific">Atopostipes suicloacalis DSM 15692</name>
    <dbReference type="NCBI Taxonomy" id="1121025"/>
    <lineage>
        <taxon>Bacteria</taxon>
        <taxon>Bacillati</taxon>
        <taxon>Bacillota</taxon>
        <taxon>Bacilli</taxon>
        <taxon>Lactobacillales</taxon>
        <taxon>Carnobacteriaceae</taxon>
        <taxon>Atopostipes</taxon>
    </lineage>
</organism>
<sequence>MKSGIYASLDIGTTSIKVIAAEVLNGQINVIGVGNERSNGLSRGMIVDIDQTAVSIQQAVRQAEDKADIKINELIVGIPANNLHINSCYGSISINQNHQEITDEDVQSVVEKAIEGSLNQEREVLNLTLEEFVVDGFDEIKDPRGMIGNRIEFRGTMTSIPRSILHNIRKAVQKAGFGIKNIILQPHAMAQVSLSEDERNFGALLVDMGGGQTSVAVLHENQVKHAQVIPEGGEYVTKDISIVLNTSIKNAEKLKRDVGHAFYEEANPERSVSVEVVGQNDLVTFKEAYIAEVIEARLEQIFEQLKFSVDHVGAGKLPAGMVISGGAASLPGIEHLAEDVFNVPVRIYVPDFMSVRYPAFTNAIGLVVAETNLSDIERLINQTVLGKTLNLQAKNSVRPVVRENQEQDEQTEEITQPSSQPNEEKEPFGDKVKNFFSGFFE</sequence>
<dbReference type="SMART" id="SM00842">
    <property type="entry name" value="FtsA"/>
    <property type="match status" value="1"/>
</dbReference>
<dbReference type="Proteomes" id="UP000184128">
    <property type="component" value="Unassembled WGS sequence"/>
</dbReference>
<dbReference type="PIRSF" id="PIRSF003101">
    <property type="entry name" value="FtsA"/>
    <property type="match status" value="1"/>
</dbReference>
<dbReference type="HAMAP" id="MF_02033">
    <property type="entry name" value="FtsA"/>
    <property type="match status" value="1"/>
</dbReference>